<dbReference type="EMBL" id="MT631630">
    <property type="protein sequence ID" value="QNO55793.1"/>
    <property type="molecule type" value="Genomic_DNA"/>
</dbReference>
<feature type="domain" description="CBS" evidence="4">
    <location>
        <begin position="234"/>
        <end position="290"/>
    </location>
</feature>
<dbReference type="CDD" id="cd04638">
    <property type="entry name" value="CBS_pair_arch2_repeat1"/>
    <property type="match status" value="1"/>
</dbReference>
<dbReference type="PROSITE" id="PS51371">
    <property type="entry name" value="CBS"/>
    <property type="match status" value="3"/>
</dbReference>
<name>A0A7G9Z6A9_9EURY</name>
<evidence type="ECO:0000259" key="4">
    <source>
        <dbReference type="PROSITE" id="PS51371"/>
    </source>
</evidence>
<dbReference type="InterPro" id="IPR000644">
    <property type="entry name" value="CBS_dom"/>
</dbReference>
<keyword evidence="1 3" id="KW-0129">CBS domain</keyword>
<evidence type="ECO:0000256" key="2">
    <source>
        <dbReference type="ARBA" id="ARBA00023167"/>
    </source>
</evidence>
<protein>
    <recommendedName>
        <fullName evidence="4">CBS domain-containing protein</fullName>
    </recommendedName>
</protein>
<dbReference type="InterPro" id="IPR046342">
    <property type="entry name" value="CBS_dom_sf"/>
</dbReference>
<dbReference type="SUPFAM" id="SSF54631">
    <property type="entry name" value="CBS-domain pair"/>
    <property type="match status" value="2"/>
</dbReference>
<evidence type="ECO:0000256" key="3">
    <source>
        <dbReference type="PROSITE-ProRule" id="PRU00703"/>
    </source>
</evidence>
<gene>
    <name evidence="5" type="ORF">LEBEIBBM_00008</name>
</gene>
<keyword evidence="2" id="KW-0028">Amino-acid biosynthesis</keyword>
<accession>A0A7G9Z6A9</accession>
<dbReference type="CDD" id="cd04614">
    <property type="entry name" value="CBS_pair_arch2_repeat2"/>
    <property type="match status" value="1"/>
</dbReference>
<reference evidence="5" key="1">
    <citation type="submission" date="2020-06" db="EMBL/GenBank/DDBJ databases">
        <title>Unique genomic features of the anaerobic methanotrophic archaea.</title>
        <authorList>
            <person name="Chadwick G.L."/>
            <person name="Skennerton C.T."/>
            <person name="Laso-Perez R."/>
            <person name="Leu A.O."/>
            <person name="Speth D.R."/>
            <person name="Yu H."/>
            <person name="Morgan-Lang C."/>
            <person name="Hatzenpichler R."/>
            <person name="Goudeau D."/>
            <person name="Malmstrom R."/>
            <person name="Brazelton W.J."/>
            <person name="Woyke T."/>
            <person name="Hallam S.J."/>
            <person name="Tyson G.W."/>
            <person name="Wegener G."/>
            <person name="Boetius A."/>
            <person name="Orphan V."/>
        </authorList>
    </citation>
    <scope>NUCLEOTIDE SEQUENCE</scope>
</reference>
<proteinExistence type="predicted"/>
<keyword evidence="2" id="KW-0486">Methionine biosynthesis</keyword>
<dbReference type="PANTHER" id="PTHR43080:SF29">
    <property type="entry name" value="OS02G0818000 PROTEIN"/>
    <property type="match status" value="1"/>
</dbReference>
<dbReference type="SMART" id="SM00116">
    <property type="entry name" value="CBS"/>
    <property type="match status" value="4"/>
</dbReference>
<dbReference type="PANTHER" id="PTHR43080">
    <property type="entry name" value="CBS DOMAIN-CONTAINING PROTEIN CBSX3, MITOCHONDRIAL"/>
    <property type="match status" value="1"/>
</dbReference>
<evidence type="ECO:0000313" key="5">
    <source>
        <dbReference type="EMBL" id="QNO55793.1"/>
    </source>
</evidence>
<sequence length="290" mass="32316">MKGKESEGTKVRDVMVDDVAYVTVPGTREQLMDVCKSKRISGVPVLKEGQVVGVVTRQDVLRNRDEDQIALLMHRNPIIISPEATIAEAAEIIHSHGIRRLPVVVGEKLVGLITIADLIREIAKRDYKESIGNYIGDIIMAAWDEMPLSVVGRIMELARVKAAPVLNLELELVGLITDLDLINVSVIEDTTEQSDLSLGSDEDAWSWEGMRDTMRLYYDVSKIKLPDKLVKEVLVKDVITVTRNSEVSDCARKMSENKFDQLPVISARGKLTGVLIDRDLLRVLFEGTVQ</sequence>
<evidence type="ECO:0000256" key="1">
    <source>
        <dbReference type="ARBA" id="ARBA00023122"/>
    </source>
</evidence>
<dbReference type="GO" id="GO:0009086">
    <property type="term" value="P:methionine biosynthetic process"/>
    <property type="evidence" value="ECO:0007669"/>
    <property type="project" value="UniProtKB-KW"/>
</dbReference>
<feature type="domain" description="CBS" evidence="4">
    <location>
        <begin position="73"/>
        <end position="129"/>
    </location>
</feature>
<organism evidence="5">
    <name type="scientific">Candidatus Methanophaga sp. ANME-1 ERB7</name>
    <dbReference type="NCBI Taxonomy" id="2759913"/>
    <lineage>
        <taxon>Archaea</taxon>
        <taxon>Methanobacteriati</taxon>
        <taxon>Methanobacteriota</taxon>
        <taxon>Stenosarchaea group</taxon>
        <taxon>Methanomicrobia</taxon>
        <taxon>Candidatus Methanophagales</taxon>
        <taxon>Candidatus Methanophagaceae</taxon>
        <taxon>Candidatus Methanophaga</taxon>
    </lineage>
</organism>
<feature type="domain" description="CBS" evidence="4">
    <location>
        <begin position="15"/>
        <end position="71"/>
    </location>
</feature>
<dbReference type="InterPro" id="IPR051257">
    <property type="entry name" value="Diverse_CBS-Domain"/>
</dbReference>
<dbReference type="AlphaFoldDB" id="A0A7G9Z6A9"/>
<dbReference type="Pfam" id="PF00571">
    <property type="entry name" value="CBS"/>
    <property type="match status" value="4"/>
</dbReference>
<dbReference type="Gene3D" id="3.10.580.10">
    <property type="entry name" value="CBS-domain"/>
    <property type="match status" value="3"/>
</dbReference>